<feature type="region of interest" description="Disordered" evidence="7">
    <location>
        <begin position="744"/>
        <end position="792"/>
    </location>
</feature>
<evidence type="ECO:0000256" key="7">
    <source>
        <dbReference type="SAM" id="MobiDB-lite"/>
    </source>
</evidence>
<keyword evidence="4" id="KW-0833">Ubl conjugation pathway</keyword>
<dbReference type="Gene3D" id="3.10.20.90">
    <property type="entry name" value="Phosphatidylinositol 3-kinase Catalytic Subunit, Chain A, domain 1"/>
    <property type="match status" value="1"/>
</dbReference>
<evidence type="ECO:0000256" key="3">
    <source>
        <dbReference type="ARBA" id="ARBA00022771"/>
    </source>
</evidence>
<dbReference type="PROSITE" id="PS50199">
    <property type="entry name" value="ZF_RANBP2_2"/>
    <property type="match status" value="1"/>
</dbReference>
<feature type="domain" description="RanBP2-type" evidence="9">
    <location>
        <begin position="649"/>
        <end position="678"/>
    </location>
</feature>
<reference evidence="10" key="3">
    <citation type="submission" date="2023-05" db="EMBL/GenBank/DDBJ databases">
        <authorList>
            <person name="Smith C.H."/>
        </authorList>
    </citation>
    <scope>NUCLEOTIDE SEQUENCE</scope>
    <source>
        <strain evidence="10">CHS0354</strain>
        <tissue evidence="10">Mantle</tissue>
    </source>
</reference>
<dbReference type="Proteomes" id="UP001195483">
    <property type="component" value="Unassembled WGS sequence"/>
</dbReference>
<dbReference type="InterPro" id="IPR001876">
    <property type="entry name" value="Znf_RanBP2"/>
</dbReference>
<reference evidence="10" key="1">
    <citation type="journal article" date="2021" name="Genome Biol. Evol.">
        <title>A High-Quality Reference Genome for a Parasitic Bivalve with Doubly Uniparental Inheritance (Bivalvia: Unionida).</title>
        <authorList>
            <person name="Smith C.H."/>
        </authorList>
    </citation>
    <scope>NUCLEOTIDE SEQUENCE</scope>
    <source>
        <strain evidence="10">CHS0354</strain>
    </source>
</reference>
<dbReference type="PROSITE" id="PS50053">
    <property type="entry name" value="UBIQUITIN_2"/>
    <property type="match status" value="1"/>
</dbReference>
<comment type="caution">
    <text evidence="10">The sequence shown here is derived from an EMBL/GenBank/DDBJ whole genome shotgun (WGS) entry which is preliminary data.</text>
</comment>
<evidence type="ECO:0000313" key="10">
    <source>
        <dbReference type="EMBL" id="KAK3586744.1"/>
    </source>
</evidence>
<feature type="domain" description="Ubiquitin-like" evidence="8">
    <location>
        <begin position="425"/>
        <end position="487"/>
    </location>
</feature>
<proteinExistence type="predicted"/>
<reference evidence="10" key="2">
    <citation type="journal article" date="2021" name="Genome Biol. Evol.">
        <title>Developing a high-quality reference genome for a parasitic bivalve with doubly uniparental inheritance (Bivalvia: Unionida).</title>
        <authorList>
            <person name="Smith C.H."/>
        </authorList>
    </citation>
    <scope>NUCLEOTIDE SEQUENCE</scope>
    <source>
        <strain evidence="10">CHS0354</strain>
        <tissue evidence="10">Mantle</tissue>
    </source>
</reference>
<evidence type="ECO:0008006" key="12">
    <source>
        <dbReference type="Google" id="ProtNLM"/>
    </source>
</evidence>
<keyword evidence="11" id="KW-1185">Reference proteome</keyword>
<dbReference type="Gene3D" id="2.30.30.380">
    <property type="entry name" value="Zn-finger domain of Sec23/24"/>
    <property type="match status" value="1"/>
</dbReference>
<dbReference type="SUPFAM" id="SSF54236">
    <property type="entry name" value="Ubiquitin-like"/>
    <property type="match status" value="1"/>
</dbReference>
<dbReference type="SUPFAM" id="SSF90209">
    <property type="entry name" value="Ran binding protein zinc finger-like"/>
    <property type="match status" value="1"/>
</dbReference>
<dbReference type="InterPro" id="IPR036443">
    <property type="entry name" value="Znf_RanBP2_sf"/>
</dbReference>
<dbReference type="GO" id="GO:0071797">
    <property type="term" value="C:LUBAC complex"/>
    <property type="evidence" value="ECO:0007669"/>
    <property type="project" value="TreeGrafter"/>
</dbReference>
<dbReference type="GO" id="GO:0008270">
    <property type="term" value="F:zinc ion binding"/>
    <property type="evidence" value="ECO:0007669"/>
    <property type="project" value="UniProtKB-KW"/>
</dbReference>
<keyword evidence="5" id="KW-0862">Zinc</keyword>
<feature type="compositionally biased region" description="Acidic residues" evidence="7">
    <location>
        <begin position="768"/>
        <end position="777"/>
    </location>
</feature>
<evidence type="ECO:0000313" key="11">
    <source>
        <dbReference type="Proteomes" id="UP001195483"/>
    </source>
</evidence>
<dbReference type="InterPro" id="IPR000626">
    <property type="entry name" value="Ubiquitin-like_dom"/>
</dbReference>
<dbReference type="GO" id="GO:0043161">
    <property type="term" value="P:proteasome-mediated ubiquitin-dependent protein catabolic process"/>
    <property type="evidence" value="ECO:0007669"/>
    <property type="project" value="TreeGrafter"/>
</dbReference>
<dbReference type="Pfam" id="PF00240">
    <property type="entry name" value="ubiquitin"/>
    <property type="match status" value="1"/>
</dbReference>
<feature type="compositionally biased region" description="Basic and acidic residues" evidence="7">
    <location>
        <begin position="779"/>
        <end position="792"/>
    </location>
</feature>
<keyword evidence="2" id="KW-0479">Metal-binding</keyword>
<dbReference type="GO" id="GO:0043130">
    <property type="term" value="F:ubiquitin binding"/>
    <property type="evidence" value="ECO:0007669"/>
    <property type="project" value="TreeGrafter"/>
</dbReference>
<dbReference type="InterPro" id="IPR051628">
    <property type="entry name" value="LUBAC_E3_Ligases"/>
</dbReference>
<organism evidence="10 11">
    <name type="scientific">Potamilus streckersoni</name>
    <dbReference type="NCBI Taxonomy" id="2493646"/>
    <lineage>
        <taxon>Eukaryota</taxon>
        <taxon>Metazoa</taxon>
        <taxon>Spiralia</taxon>
        <taxon>Lophotrochozoa</taxon>
        <taxon>Mollusca</taxon>
        <taxon>Bivalvia</taxon>
        <taxon>Autobranchia</taxon>
        <taxon>Heteroconchia</taxon>
        <taxon>Palaeoheterodonta</taxon>
        <taxon>Unionida</taxon>
        <taxon>Unionoidea</taxon>
        <taxon>Unionidae</taxon>
        <taxon>Ambleminae</taxon>
        <taxon>Lampsilini</taxon>
        <taxon>Potamilus</taxon>
    </lineage>
</organism>
<name>A0AAE0S7V9_9BIVA</name>
<accession>A0AAE0S7V9</accession>
<evidence type="ECO:0000256" key="5">
    <source>
        <dbReference type="ARBA" id="ARBA00022833"/>
    </source>
</evidence>
<evidence type="ECO:0000259" key="8">
    <source>
        <dbReference type="PROSITE" id="PS50053"/>
    </source>
</evidence>
<gene>
    <name evidence="10" type="ORF">CHS0354_014775</name>
</gene>
<dbReference type="SMART" id="SM00547">
    <property type="entry name" value="ZnF_RBZ"/>
    <property type="match status" value="1"/>
</dbReference>
<evidence type="ECO:0000256" key="6">
    <source>
        <dbReference type="PROSITE-ProRule" id="PRU00322"/>
    </source>
</evidence>
<dbReference type="EMBL" id="JAEAOA010000903">
    <property type="protein sequence ID" value="KAK3586744.1"/>
    <property type="molecule type" value="Genomic_DNA"/>
</dbReference>
<feature type="region of interest" description="Disordered" evidence="7">
    <location>
        <begin position="705"/>
        <end position="728"/>
    </location>
</feature>
<evidence type="ECO:0000256" key="2">
    <source>
        <dbReference type="ARBA" id="ARBA00022723"/>
    </source>
</evidence>
<dbReference type="CDD" id="cd01799">
    <property type="entry name" value="Ubl_HOIL1"/>
    <property type="match status" value="1"/>
</dbReference>
<dbReference type="GO" id="GO:0097039">
    <property type="term" value="P:protein linear polyubiquitination"/>
    <property type="evidence" value="ECO:0007669"/>
    <property type="project" value="TreeGrafter"/>
</dbReference>
<dbReference type="InterPro" id="IPR029071">
    <property type="entry name" value="Ubiquitin-like_domsf"/>
</dbReference>
<sequence>MAIFVEDFITSRTATSRCEIFLTQPICIPDDSGSKRNSNSDFLELYKFTPDLCQMYLFEIPDCDPDKLNLQSIYSKKIHLSLILNKVKDGRLRYKLKNSRWHEVSLQQGNGRLSQFVIKITEEEESPWFQAFYDCLKNTFDRIKSEDRVAPISTFVLVAVSDQEPSSERKVNVTDVKLSKNSRIRSWIPQFFKRKPKTRTRSHSVCIEKRDSEERNIKLARRPNSLSVVSIPSLDPSHISHPDSNINQYNNFSGVNLVQDRKSPCETSPQPFQPGFYTPGIAYDFLQRSKSLEVLHLAANENWDLHKTSASDSEKEESPIQEEIPQRLEAILESLKNEDLLQEITIVENKETSKPMITPRGKSMENMSTKGDNLKKVAALLQAAISEGDQMKAQLYAANLAAKMAKVTITIESEEPQAKVKEFSIKVFIEDKETSGGSISLRVKATDTIRDLKNKMLLKHMFPIEIQKWIIGKRLVDDKETLAKCKVTTEGHSVYLYLVSARSVGLTKDDFQNRMARLLKEEPPMPPPAQHSAEGTGDYISMKGVITPQLPPSVKPIPGRQHSFPSPAPAPVSVHSAVGRQGIVRPPEQQIVNERPVVLPNVVPFPGQRINPNNPVVNLGQIAPPELVPSPGRVPVMHPSDYQEYEIQPQQGWRCPACTFINVPTRPGCAICTQPRPPDYEIPDGYVMSEEERKRLQIEEQLEKQAREAENQDRKRGKEKHKLSEKELDNLLKFNDALIDMMQNPRQENEDLPDPQNEGNGNIHVLDDENMYEDLSVEEVVRNNGHEQESHK</sequence>
<dbReference type="GO" id="GO:0004842">
    <property type="term" value="F:ubiquitin-protein transferase activity"/>
    <property type="evidence" value="ECO:0007669"/>
    <property type="project" value="TreeGrafter"/>
</dbReference>
<protein>
    <recommendedName>
        <fullName evidence="12">RanBP2-type domain-containing protein</fullName>
    </recommendedName>
</protein>
<evidence type="ECO:0000256" key="1">
    <source>
        <dbReference type="ARBA" id="ARBA00004906"/>
    </source>
</evidence>
<evidence type="ECO:0000259" key="9">
    <source>
        <dbReference type="PROSITE" id="PS50199"/>
    </source>
</evidence>
<dbReference type="PANTHER" id="PTHR22770:SF13">
    <property type="entry name" value="RING-TYPE DOMAIN-CONTAINING PROTEIN"/>
    <property type="match status" value="1"/>
</dbReference>
<dbReference type="AlphaFoldDB" id="A0AAE0S7V9"/>
<keyword evidence="3 6" id="KW-0863">Zinc-finger</keyword>
<comment type="pathway">
    <text evidence="1">Protein modification; protein ubiquitination.</text>
</comment>
<evidence type="ECO:0000256" key="4">
    <source>
        <dbReference type="ARBA" id="ARBA00022786"/>
    </source>
</evidence>
<dbReference type="PANTHER" id="PTHR22770">
    <property type="entry name" value="UBIQUITIN CONJUGATING ENZYME 7 INTERACTING PROTEIN-RELATED"/>
    <property type="match status" value="1"/>
</dbReference>
<dbReference type="PROSITE" id="PS01358">
    <property type="entry name" value="ZF_RANBP2_1"/>
    <property type="match status" value="1"/>
</dbReference>